<keyword evidence="4" id="KW-0285">Flavoprotein</keyword>
<evidence type="ECO:0000256" key="5">
    <source>
        <dbReference type="SAM" id="SignalP"/>
    </source>
</evidence>
<keyword evidence="5" id="KW-0732">Signal</keyword>
<dbReference type="Pfam" id="PF00732">
    <property type="entry name" value="GMC_oxred_N"/>
    <property type="match status" value="1"/>
</dbReference>
<dbReference type="AlphaFoldDB" id="A0A5K1K0S2"/>
<dbReference type="InterPro" id="IPR036188">
    <property type="entry name" value="FAD/NAD-bd_sf"/>
</dbReference>
<evidence type="ECO:0000313" key="7">
    <source>
        <dbReference type="EMBL" id="VWO99077.1"/>
    </source>
</evidence>
<comment type="similarity">
    <text evidence="2">Belongs to the GMC oxidoreductase family.</text>
</comment>
<evidence type="ECO:0000256" key="4">
    <source>
        <dbReference type="PIRSR" id="PIRSR000137-2"/>
    </source>
</evidence>
<dbReference type="PROSITE" id="PS00624">
    <property type="entry name" value="GMC_OXRED_2"/>
    <property type="match status" value="1"/>
</dbReference>
<dbReference type="Gene3D" id="3.50.50.60">
    <property type="entry name" value="FAD/NAD(P)-binding domain"/>
    <property type="match status" value="1"/>
</dbReference>
<dbReference type="Pfam" id="PF05199">
    <property type="entry name" value="GMC_oxred_C"/>
    <property type="match status" value="1"/>
</dbReference>
<dbReference type="GO" id="GO:0016614">
    <property type="term" value="F:oxidoreductase activity, acting on CH-OH group of donors"/>
    <property type="evidence" value="ECO:0007669"/>
    <property type="project" value="InterPro"/>
</dbReference>
<sequence length="615" mass="66160">MFPPKLRIATLLPVTLSLIAHFTLVQAALFLDPEHLPQGNQYDYIVVGAGPGGSVVASRLSEDPTVNVLLLEAGPSDEDVLTIQVPYLAFDLEPNTIYDWNYTTTSQPGLGGRNIVYPRGHVLGGSTSINLMIWTRSSRDDFDRYAMVSGDDGWSWDAIEPYYRKIERFVPPVDHHNTSGEIDIGIHGIRGPVNITVANAPYPIDSRVNATSRELSDQYPYNMDMNSGNPIGIGWTQGAYGNGIRASASSSYIRPFTSRPNLDVLVNAVTTRVLRTGHDIETGLPIFSSVEVAQSKTSPVFAINATKEVILSAGAINTPQLLLLSGIGSPPSLAALGINKTVDLPAVGQHLVDHLLVENPFAVAAPEDDLLEAIRRNESLFDDLLAEWEQKKQGAMTNGPANHIGWLRVPEDGQGWKAGDDPSSGPTSPHYELLFVPGFVPTVNGTAIPATGYFMSIITVLVSPSSSGSVTLASSSPFDPPIIDPAFLNTTFDTQVIRAAIRSAARFVSAHAWDGFVTGQAASFADVDLSSDEQVDAWARSQGSTIWHPTGTASMGRCEDKDSVVDPDLRVKGTKGLRVVDASVLPFIPAAHPQAVVYAFAERAADIIKLGRHFC</sequence>
<organism evidence="7">
    <name type="scientific">Ganoderma boninense</name>
    <dbReference type="NCBI Taxonomy" id="34458"/>
    <lineage>
        <taxon>Eukaryota</taxon>
        <taxon>Fungi</taxon>
        <taxon>Dikarya</taxon>
        <taxon>Basidiomycota</taxon>
        <taxon>Agaricomycotina</taxon>
        <taxon>Agaricomycetes</taxon>
        <taxon>Polyporales</taxon>
        <taxon>Polyporaceae</taxon>
        <taxon>Ganoderma</taxon>
    </lineage>
</organism>
<feature type="active site" description="Proton donor" evidence="3">
    <location>
        <position position="548"/>
    </location>
</feature>
<dbReference type="InterPro" id="IPR007867">
    <property type="entry name" value="GMC_OxRtase_C"/>
</dbReference>
<dbReference type="SUPFAM" id="SSF54373">
    <property type="entry name" value="FAD-linked reductases, C-terminal domain"/>
    <property type="match status" value="1"/>
</dbReference>
<feature type="binding site" evidence="4">
    <location>
        <begin position="547"/>
        <end position="548"/>
    </location>
    <ligand>
        <name>FAD</name>
        <dbReference type="ChEBI" id="CHEBI:57692"/>
    </ligand>
</feature>
<dbReference type="PANTHER" id="PTHR11552:SF123">
    <property type="entry name" value="GMC OXIDOREDUCTASE (AFU_ORTHOLOGUE AFUA_2G01770)-RELATED"/>
    <property type="match status" value="1"/>
</dbReference>
<feature type="binding site" evidence="4">
    <location>
        <begin position="593"/>
        <end position="594"/>
    </location>
    <ligand>
        <name>FAD</name>
        <dbReference type="ChEBI" id="CHEBI:57692"/>
    </ligand>
</feature>
<feature type="active site" description="Proton acceptor" evidence="3">
    <location>
        <position position="592"/>
    </location>
</feature>
<keyword evidence="4" id="KW-0274">FAD</keyword>
<dbReference type="EMBL" id="LR727388">
    <property type="protein sequence ID" value="VWO99077.1"/>
    <property type="molecule type" value="Genomic_DNA"/>
</dbReference>
<dbReference type="GO" id="GO:0050660">
    <property type="term" value="F:flavin adenine dinucleotide binding"/>
    <property type="evidence" value="ECO:0007669"/>
    <property type="project" value="InterPro"/>
</dbReference>
<dbReference type="InterPro" id="IPR012132">
    <property type="entry name" value="GMC_OxRdtase"/>
</dbReference>
<evidence type="ECO:0000259" key="6">
    <source>
        <dbReference type="PROSITE" id="PS00624"/>
    </source>
</evidence>
<dbReference type="SUPFAM" id="SSF51905">
    <property type="entry name" value="FAD/NAD(P)-binding domain"/>
    <property type="match status" value="1"/>
</dbReference>
<gene>
    <name evidence="7" type="primary">A3RH09</name>
</gene>
<feature type="chain" id="PRO_5023886731" evidence="5">
    <location>
        <begin position="28"/>
        <end position="615"/>
    </location>
</feature>
<proteinExistence type="inferred from homology"/>
<protein>
    <submittedName>
        <fullName evidence="7">Glucose oxidase</fullName>
    </submittedName>
</protein>
<feature type="binding site" evidence="4">
    <location>
        <position position="122"/>
    </location>
    <ligand>
        <name>FAD</name>
        <dbReference type="ChEBI" id="CHEBI:57692"/>
    </ligand>
</feature>
<accession>A0A5K1K0S2</accession>
<dbReference type="PIRSF" id="PIRSF000137">
    <property type="entry name" value="Alcohol_oxidase"/>
    <property type="match status" value="1"/>
</dbReference>
<evidence type="ECO:0000256" key="1">
    <source>
        <dbReference type="ARBA" id="ARBA00001974"/>
    </source>
</evidence>
<dbReference type="PANTHER" id="PTHR11552">
    <property type="entry name" value="GLUCOSE-METHANOL-CHOLINE GMC OXIDOREDUCTASE"/>
    <property type="match status" value="1"/>
</dbReference>
<evidence type="ECO:0000256" key="2">
    <source>
        <dbReference type="ARBA" id="ARBA00010790"/>
    </source>
</evidence>
<feature type="domain" description="Glucose-methanol-choline oxidoreductase N-terminal" evidence="6">
    <location>
        <begin position="314"/>
        <end position="328"/>
    </location>
</feature>
<dbReference type="InterPro" id="IPR000172">
    <property type="entry name" value="GMC_OxRdtase_N"/>
</dbReference>
<evidence type="ECO:0000256" key="3">
    <source>
        <dbReference type="PIRSR" id="PIRSR000137-1"/>
    </source>
</evidence>
<dbReference type="Gene3D" id="3.30.560.10">
    <property type="entry name" value="Glucose Oxidase, domain 3"/>
    <property type="match status" value="1"/>
</dbReference>
<feature type="signal peptide" evidence="5">
    <location>
        <begin position="1"/>
        <end position="27"/>
    </location>
</feature>
<name>A0A5K1K0S2_9APHY</name>
<reference evidence="7" key="1">
    <citation type="submission" date="2019-10" db="EMBL/GenBank/DDBJ databases">
        <authorList>
            <person name="Nor Muhammad N."/>
        </authorList>
    </citation>
    <scope>NUCLEOTIDE SEQUENCE</scope>
</reference>
<comment type="cofactor">
    <cofactor evidence="1 4">
        <name>FAD</name>
        <dbReference type="ChEBI" id="CHEBI:57692"/>
    </cofactor>
</comment>